<dbReference type="Pfam" id="PF00498">
    <property type="entry name" value="FHA"/>
    <property type="match status" value="2"/>
</dbReference>
<dbReference type="AlphaFoldDB" id="A0A7J5JYN0"/>
<feature type="domain" description="FHA" evidence="2">
    <location>
        <begin position="93"/>
        <end position="142"/>
    </location>
</feature>
<evidence type="ECO:0000313" key="3">
    <source>
        <dbReference type="EMBL" id="KAB4456376.1"/>
    </source>
</evidence>
<comment type="caution">
    <text evidence="3">The sequence shown here is derived from an EMBL/GenBank/DDBJ whole genome shotgun (WGS) entry which is preliminary data.</text>
</comment>
<gene>
    <name evidence="3" type="ORF">GAN75_10850</name>
</gene>
<dbReference type="InterPro" id="IPR050923">
    <property type="entry name" value="Cell_Proc_Reg/RNA_Proc"/>
</dbReference>
<accession>A0A7J5JYN0</accession>
<dbReference type="Proteomes" id="UP000436825">
    <property type="component" value="Unassembled WGS sequence"/>
</dbReference>
<sequence>MRLLKIGRDASCDLVLHSDKVSSLHAEMTVLNNGDILLEDKNSRNGTFLMNKPIKAGTTVSVRRGDAIRFGDVELMWSQIPMPENNSNYKALFGIGTNFRNEIQISGNTVSRFHATLKIGKDGKAYIQDHSKNGTTVNGTRAVFGQNVRIKRSDAIACGGVPVDLKPFMPGAHILMKIIATVAVAAVIVGIVFGVRSVIGFGKPSIKALETATTCVVGNYYIVATFEDDPFIELLEKADWPKEWLFGRCGKDYPVLKTWTVNDDDVTPIGYTGTAFFISKEGELGTNRHIATPWNYIDDSTLGMTNKIKQTLAEYRNELLPINELKTYNHVTELKTTWLSRDNKHPYRGLLGEIIYEYLFENGGGFTEQKLNEVNGWISRFKSSPIKISGRIESIDIALKGQNLTYTRELLPCHVVAESGNKEKDVALLRLNSKKTPENIIKEGFFDIKNARVDEKKLQPQQEDLITIGYPYGLLLGLQTENKTVKPTVHKISVSKEPDENKFQFQGEELGGASGSPIVDEKEHRLVGVLYGGYTVGATFGLACNIKHLKELYDKNRAKDDE</sequence>
<name>A0A7J5JYN0_BACT4</name>
<dbReference type="Gene3D" id="2.40.10.10">
    <property type="entry name" value="Trypsin-like serine proteases"/>
    <property type="match status" value="2"/>
</dbReference>
<feature type="domain" description="FHA" evidence="2">
    <location>
        <begin position="4"/>
        <end position="54"/>
    </location>
</feature>
<dbReference type="SUPFAM" id="SSF50494">
    <property type="entry name" value="Trypsin-like serine proteases"/>
    <property type="match status" value="1"/>
</dbReference>
<organism evidence="3 4">
    <name type="scientific">Bacteroides thetaiotaomicron</name>
    <dbReference type="NCBI Taxonomy" id="818"/>
    <lineage>
        <taxon>Bacteria</taxon>
        <taxon>Pseudomonadati</taxon>
        <taxon>Bacteroidota</taxon>
        <taxon>Bacteroidia</taxon>
        <taxon>Bacteroidales</taxon>
        <taxon>Bacteroidaceae</taxon>
        <taxon>Bacteroides</taxon>
    </lineage>
</organism>
<evidence type="ECO:0000313" key="4">
    <source>
        <dbReference type="Proteomes" id="UP000436825"/>
    </source>
</evidence>
<dbReference type="Gene3D" id="2.60.200.20">
    <property type="match status" value="2"/>
</dbReference>
<dbReference type="InterPro" id="IPR043504">
    <property type="entry name" value="Peptidase_S1_PA_chymotrypsin"/>
</dbReference>
<evidence type="ECO:0000256" key="1">
    <source>
        <dbReference type="SAM" id="Phobius"/>
    </source>
</evidence>
<dbReference type="CDD" id="cd00060">
    <property type="entry name" value="FHA"/>
    <property type="match status" value="2"/>
</dbReference>
<dbReference type="SMART" id="SM00240">
    <property type="entry name" value="FHA"/>
    <property type="match status" value="2"/>
</dbReference>
<proteinExistence type="predicted"/>
<feature type="transmembrane region" description="Helical" evidence="1">
    <location>
        <begin position="174"/>
        <end position="195"/>
    </location>
</feature>
<dbReference type="PANTHER" id="PTHR23308">
    <property type="entry name" value="NUCLEAR INHIBITOR OF PROTEIN PHOSPHATASE-1"/>
    <property type="match status" value="1"/>
</dbReference>
<dbReference type="InterPro" id="IPR008984">
    <property type="entry name" value="SMAD_FHA_dom_sf"/>
</dbReference>
<evidence type="ECO:0000259" key="2">
    <source>
        <dbReference type="PROSITE" id="PS50006"/>
    </source>
</evidence>
<dbReference type="InterPro" id="IPR009003">
    <property type="entry name" value="Peptidase_S1_PA"/>
</dbReference>
<keyword evidence="1" id="KW-0472">Membrane</keyword>
<keyword evidence="1" id="KW-1133">Transmembrane helix</keyword>
<protein>
    <submittedName>
        <fullName evidence="3">FHA domain-containing protein</fullName>
    </submittedName>
</protein>
<dbReference type="SUPFAM" id="SSF49879">
    <property type="entry name" value="SMAD/FHA domain"/>
    <property type="match status" value="2"/>
</dbReference>
<reference evidence="3 4" key="1">
    <citation type="journal article" date="2019" name="Nat. Med.">
        <title>A library of human gut bacterial isolates paired with longitudinal multiomics data enables mechanistic microbiome research.</title>
        <authorList>
            <person name="Poyet M."/>
            <person name="Groussin M."/>
            <person name="Gibbons S.M."/>
            <person name="Avila-Pacheco J."/>
            <person name="Jiang X."/>
            <person name="Kearney S.M."/>
            <person name="Perrotta A.R."/>
            <person name="Berdy B."/>
            <person name="Zhao S."/>
            <person name="Lieberman T.D."/>
            <person name="Swanson P.K."/>
            <person name="Smith M."/>
            <person name="Roesemann S."/>
            <person name="Alexander J.E."/>
            <person name="Rich S.A."/>
            <person name="Livny J."/>
            <person name="Vlamakis H."/>
            <person name="Clish C."/>
            <person name="Bullock K."/>
            <person name="Deik A."/>
            <person name="Scott J."/>
            <person name="Pierce K.A."/>
            <person name="Xavier R.J."/>
            <person name="Alm E.J."/>
        </authorList>
    </citation>
    <scope>NUCLEOTIDE SEQUENCE [LARGE SCALE GENOMIC DNA]</scope>
    <source>
        <strain evidence="3 4">BIOML-A160</strain>
    </source>
</reference>
<dbReference type="PROSITE" id="PS50006">
    <property type="entry name" value="FHA_DOMAIN"/>
    <property type="match status" value="2"/>
</dbReference>
<dbReference type="RefSeq" id="WP_195384863.1">
    <property type="nucleotide sequence ID" value="NZ_CP072224.1"/>
</dbReference>
<keyword evidence="1" id="KW-0812">Transmembrane</keyword>
<dbReference type="InterPro" id="IPR000253">
    <property type="entry name" value="FHA_dom"/>
</dbReference>
<dbReference type="EMBL" id="WCRW01000006">
    <property type="protein sequence ID" value="KAB4456376.1"/>
    <property type="molecule type" value="Genomic_DNA"/>
</dbReference>
<dbReference type="Pfam" id="PF13365">
    <property type="entry name" value="Trypsin_2"/>
    <property type="match status" value="1"/>
</dbReference>